<feature type="transmembrane region" description="Helical" evidence="5">
    <location>
        <begin position="44"/>
        <end position="65"/>
    </location>
</feature>
<dbReference type="Proteomes" id="UP001244341">
    <property type="component" value="Chromosome 3b"/>
</dbReference>
<evidence type="ECO:0000256" key="4">
    <source>
        <dbReference type="ARBA" id="ARBA00023136"/>
    </source>
</evidence>
<sequence length="225" mass="24529">MGGDAEMLKQQTLKFRPAGAPAGAWPRTHWKVCVFHDPYERINFWSHFLPGVALLITGLLAHLHLVAGGEALWVFCCCAATTHLLSSLTHVYPDDHLLEKLDHIGIVTLIVGTPLTQMMAVDPSGDRTILLAACGALLLAAFLPALLRTSGFIAIGAVMVHQLWHIVDAPLFLQCLIYVAGGVVFVRNAGHERLCGLQDHHLLHYKVTVACAIHVANIMGHTYVQ</sequence>
<protein>
    <submittedName>
        <fullName evidence="6">Uncharacterized protein</fullName>
    </submittedName>
</protein>
<dbReference type="Pfam" id="PF03006">
    <property type="entry name" value="HlyIII"/>
    <property type="match status" value="1"/>
</dbReference>
<dbReference type="EMBL" id="CP126210">
    <property type="protein sequence ID" value="WIA11384.1"/>
    <property type="molecule type" value="Genomic_DNA"/>
</dbReference>
<evidence type="ECO:0000313" key="6">
    <source>
        <dbReference type="EMBL" id="WIA11384.1"/>
    </source>
</evidence>
<evidence type="ECO:0000256" key="1">
    <source>
        <dbReference type="ARBA" id="ARBA00004141"/>
    </source>
</evidence>
<organism evidence="6 7">
    <name type="scientific">Tetradesmus obliquus</name>
    <name type="common">Green alga</name>
    <name type="synonym">Acutodesmus obliquus</name>
    <dbReference type="NCBI Taxonomy" id="3088"/>
    <lineage>
        <taxon>Eukaryota</taxon>
        <taxon>Viridiplantae</taxon>
        <taxon>Chlorophyta</taxon>
        <taxon>core chlorophytes</taxon>
        <taxon>Chlorophyceae</taxon>
        <taxon>CS clade</taxon>
        <taxon>Sphaeropleales</taxon>
        <taxon>Scenedesmaceae</taxon>
        <taxon>Tetradesmus</taxon>
    </lineage>
</organism>
<keyword evidence="7" id="KW-1185">Reference proteome</keyword>
<evidence type="ECO:0000256" key="2">
    <source>
        <dbReference type="ARBA" id="ARBA00022692"/>
    </source>
</evidence>
<reference evidence="6 7" key="1">
    <citation type="submission" date="2023-05" db="EMBL/GenBank/DDBJ databases">
        <title>A 100% complete, gapless, phased diploid assembly of the Scenedesmus obliquus UTEX 3031 genome.</title>
        <authorList>
            <person name="Biondi T.C."/>
            <person name="Hanschen E.R."/>
            <person name="Kwon T."/>
            <person name="Eng W."/>
            <person name="Kruse C.P.S."/>
            <person name="Koehler S.I."/>
            <person name="Kunde Y."/>
            <person name="Gleasner C.D."/>
            <person name="You Mak K.T."/>
            <person name="Polle J."/>
            <person name="Hovde B.T."/>
            <person name="Starkenburg S.R."/>
        </authorList>
    </citation>
    <scope>NUCLEOTIDE SEQUENCE [LARGE SCALE GENOMIC DNA]</scope>
    <source>
        <strain evidence="6 7">DOE0152z</strain>
    </source>
</reference>
<evidence type="ECO:0000256" key="3">
    <source>
        <dbReference type="ARBA" id="ARBA00022989"/>
    </source>
</evidence>
<feature type="transmembrane region" description="Helical" evidence="5">
    <location>
        <begin position="171"/>
        <end position="190"/>
    </location>
</feature>
<feature type="transmembrane region" description="Helical" evidence="5">
    <location>
        <begin position="104"/>
        <end position="121"/>
    </location>
</feature>
<evidence type="ECO:0000256" key="5">
    <source>
        <dbReference type="SAM" id="Phobius"/>
    </source>
</evidence>
<accession>A0ABY8TQI6</accession>
<keyword evidence="4 5" id="KW-0472">Membrane</keyword>
<feature type="transmembrane region" description="Helical" evidence="5">
    <location>
        <begin position="72"/>
        <end position="92"/>
    </location>
</feature>
<evidence type="ECO:0000313" key="7">
    <source>
        <dbReference type="Proteomes" id="UP001244341"/>
    </source>
</evidence>
<keyword evidence="3 5" id="KW-1133">Transmembrane helix</keyword>
<feature type="transmembrane region" description="Helical" evidence="5">
    <location>
        <begin position="128"/>
        <end position="159"/>
    </location>
</feature>
<keyword evidence="2 5" id="KW-0812">Transmembrane</keyword>
<gene>
    <name evidence="6" type="ORF">OEZ85_011502</name>
</gene>
<proteinExistence type="predicted"/>
<dbReference type="InterPro" id="IPR004254">
    <property type="entry name" value="AdipoR/HlyIII-related"/>
</dbReference>
<name>A0ABY8TQI6_TETOB</name>
<comment type="subcellular location">
    <subcellularLocation>
        <location evidence="1">Membrane</location>
        <topology evidence="1">Multi-pass membrane protein</topology>
    </subcellularLocation>
</comment>